<name>A0ABX0JXQ7_9PROT</name>
<dbReference type="Proteomes" id="UP000631653">
    <property type="component" value="Unassembled WGS sequence"/>
</dbReference>
<feature type="region of interest" description="Disordered" evidence="1">
    <location>
        <begin position="30"/>
        <end position="49"/>
    </location>
</feature>
<comment type="caution">
    <text evidence="2">The sequence shown here is derived from an EMBL/GenBank/DDBJ whole genome shotgun (WGS) entry which is preliminary data.</text>
</comment>
<proteinExistence type="predicted"/>
<reference evidence="2 3" key="1">
    <citation type="journal article" date="2020" name="Int. J. Syst. Evol. Microbiol.">
        <title>Novel acetic acid bacteria from cider fermentations: Acetobacter conturbans sp. nov. and Acetobacter fallax sp. nov.</title>
        <authorList>
            <person name="Sombolestani A.S."/>
            <person name="Cleenwerck I."/>
            <person name="Cnockaert M."/>
            <person name="Borremans W."/>
            <person name="Wieme A.D."/>
            <person name="De Vuyst L."/>
            <person name="Vandamme P."/>
        </authorList>
    </citation>
    <scope>NUCLEOTIDE SEQUENCE [LARGE SCALE GENOMIC DNA]</scope>
    <source>
        <strain evidence="2 3">LMG 1627</strain>
    </source>
</reference>
<sequence>MSTRDQIFSGLLAFTPQTAAVLLDHPAHDGVTGSRSRGPSGVTILPEQSPLLPFTDSSGATLLMATITARGPAAVPASMVSAASFSCEAR</sequence>
<dbReference type="EMBL" id="WOSY01000004">
    <property type="protein sequence ID" value="NHN88073.1"/>
    <property type="molecule type" value="Genomic_DNA"/>
</dbReference>
<evidence type="ECO:0000313" key="2">
    <source>
        <dbReference type="EMBL" id="NHN88073.1"/>
    </source>
</evidence>
<organism evidence="2 3">
    <name type="scientific">Acetobacter conturbans</name>
    <dbReference type="NCBI Taxonomy" id="1737472"/>
    <lineage>
        <taxon>Bacteria</taxon>
        <taxon>Pseudomonadati</taxon>
        <taxon>Pseudomonadota</taxon>
        <taxon>Alphaproteobacteria</taxon>
        <taxon>Acetobacterales</taxon>
        <taxon>Acetobacteraceae</taxon>
        <taxon>Acetobacter</taxon>
    </lineage>
</organism>
<evidence type="ECO:0000256" key="1">
    <source>
        <dbReference type="SAM" id="MobiDB-lite"/>
    </source>
</evidence>
<evidence type="ECO:0000313" key="3">
    <source>
        <dbReference type="Proteomes" id="UP000631653"/>
    </source>
</evidence>
<keyword evidence="3" id="KW-1185">Reference proteome</keyword>
<gene>
    <name evidence="2" type="ORF">GOB81_05445</name>
</gene>
<accession>A0ABX0JXQ7</accession>
<dbReference type="RefSeq" id="WP_173569370.1">
    <property type="nucleotide sequence ID" value="NZ_WOSY01000004.1"/>
</dbReference>
<protein>
    <submittedName>
        <fullName evidence="2">Uncharacterized protein</fullName>
    </submittedName>
</protein>